<dbReference type="AlphaFoldDB" id="A0A4U5NYJ1"/>
<evidence type="ECO:0000256" key="1">
    <source>
        <dbReference type="SAM" id="Phobius"/>
    </source>
</evidence>
<gene>
    <name evidence="2" type="ORF">L596_012709</name>
</gene>
<organism evidence="2 3">
    <name type="scientific">Steinernema carpocapsae</name>
    <name type="common">Entomopathogenic nematode</name>
    <dbReference type="NCBI Taxonomy" id="34508"/>
    <lineage>
        <taxon>Eukaryota</taxon>
        <taxon>Metazoa</taxon>
        <taxon>Ecdysozoa</taxon>
        <taxon>Nematoda</taxon>
        <taxon>Chromadorea</taxon>
        <taxon>Rhabditida</taxon>
        <taxon>Tylenchina</taxon>
        <taxon>Panagrolaimomorpha</taxon>
        <taxon>Strongyloidoidea</taxon>
        <taxon>Steinernematidae</taxon>
        <taxon>Steinernema</taxon>
    </lineage>
</organism>
<protein>
    <submittedName>
        <fullName evidence="2">Uncharacterized protein</fullName>
    </submittedName>
</protein>
<name>A0A4U5NYJ1_STECR</name>
<proteinExistence type="predicted"/>
<dbReference type="EMBL" id="AZBU02000003">
    <property type="protein sequence ID" value="TKR88470.1"/>
    <property type="molecule type" value="Genomic_DNA"/>
</dbReference>
<keyword evidence="3" id="KW-1185">Reference proteome</keyword>
<keyword evidence="1" id="KW-0472">Membrane</keyword>
<evidence type="ECO:0000313" key="2">
    <source>
        <dbReference type="EMBL" id="TKR88470.1"/>
    </source>
</evidence>
<sequence length="103" mass="11634">MHSHMCKLSISNEDYGNQIDFGMGYLECMKSKKARNLQNVETNGYPTGVSGVVPNSRESDRFRKFFSISVSVVCLVNSLPFFSSTFVSHHPHSPYTPLLEQSR</sequence>
<feature type="transmembrane region" description="Helical" evidence="1">
    <location>
        <begin position="65"/>
        <end position="87"/>
    </location>
</feature>
<reference evidence="2 3" key="2">
    <citation type="journal article" date="2019" name="G3 (Bethesda)">
        <title>Hybrid Assembly of the Genome of the Entomopathogenic Nematode Steinernema carpocapsae Identifies the X-Chromosome.</title>
        <authorList>
            <person name="Serra L."/>
            <person name="Macchietto M."/>
            <person name="Macias-Munoz A."/>
            <person name="McGill C.J."/>
            <person name="Rodriguez I.M."/>
            <person name="Rodriguez B."/>
            <person name="Murad R."/>
            <person name="Mortazavi A."/>
        </authorList>
    </citation>
    <scope>NUCLEOTIDE SEQUENCE [LARGE SCALE GENOMIC DNA]</scope>
    <source>
        <strain evidence="2 3">ALL</strain>
    </source>
</reference>
<keyword evidence="1" id="KW-1133">Transmembrane helix</keyword>
<accession>A0A4U5NYJ1</accession>
<comment type="caution">
    <text evidence="2">The sequence shown here is derived from an EMBL/GenBank/DDBJ whole genome shotgun (WGS) entry which is preliminary data.</text>
</comment>
<dbReference type="Proteomes" id="UP000298663">
    <property type="component" value="Unassembled WGS sequence"/>
</dbReference>
<evidence type="ECO:0000313" key="3">
    <source>
        <dbReference type="Proteomes" id="UP000298663"/>
    </source>
</evidence>
<keyword evidence="1" id="KW-0812">Transmembrane</keyword>
<reference evidence="2 3" key="1">
    <citation type="journal article" date="2015" name="Genome Biol.">
        <title>Comparative genomics of Steinernema reveals deeply conserved gene regulatory networks.</title>
        <authorList>
            <person name="Dillman A.R."/>
            <person name="Macchietto M."/>
            <person name="Porter C.F."/>
            <person name="Rogers A."/>
            <person name="Williams B."/>
            <person name="Antoshechkin I."/>
            <person name="Lee M.M."/>
            <person name="Goodwin Z."/>
            <person name="Lu X."/>
            <person name="Lewis E.E."/>
            <person name="Goodrich-Blair H."/>
            <person name="Stock S.P."/>
            <person name="Adams B.J."/>
            <person name="Sternberg P.W."/>
            <person name="Mortazavi A."/>
        </authorList>
    </citation>
    <scope>NUCLEOTIDE SEQUENCE [LARGE SCALE GENOMIC DNA]</scope>
    <source>
        <strain evidence="2 3">ALL</strain>
    </source>
</reference>